<keyword evidence="3" id="KW-1185">Reference proteome</keyword>
<dbReference type="Proteomes" id="UP000323597">
    <property type="component" value="Chromosome A08"/>
</dbReference>
<organism evidence="2 3">
    <name type="scientific">Gossypium mustelinum</name>
    <name type="common">Cotton</name>
    <name type="synonym">Gossypium caicoense</name>
    <dbReference type="NCBI Taxonomy" id="34275"/>
    <lineage>
        <taxon>Eukaryota</taxon>
        <taxon>Viridiplantae</taxon>
        <taxon>Streptophyta</taxon>
        <taxon>Embryophyta</taxon>
        <taxon>Tracheophyta</taxon>
        <taxon>Spermatophyta</taxon>
        <taxon>Magnoliopsida</taxon>
        <taxon>eudicotyledons</taxon>
        <taxon>Gunneridae</taxon>
        <taxon>Pentapetalae</taxon>
        <taxon>rosids</taxon>
        <taxon>malvids</taxon>
        <taxon>Malvales</taxon>
        <taxon>Malvaceae</taxon>
        <taxon>Malvoideae</taxon>
        <taxon>Gossypium</taxon>
    </lineage>
</organism>
<gene>
    <name evidence="2" type="ORF">E1A91_A08G116700v1</name>
</gene>
<keyword evidence="1" id="KW-0732">Signal</keyword>
<feature type="chain" id="PRO_5023087366" evidence="1">
    <location>
        <begin position="17"/>
        <end position="73"/>
    </location>
</feature>
<name>A0A5D2Y8K9_GOSMU</name>
<sequence length="73" mass="8507">MLPLLLAHSLHPLCLTLLRKIFLLSSRFHYHLSSLLSLTLGCRSSFHFHPSLPMIHVDMSHWRSFSPQVLLKF</sequence>
<dbReference type="EMBL" id="CM017643">
    <property type="protein sequence ID" value="TYJ22309.1"/>
    <property type="molecule type" value="Genomic_DNA"/>
</dbReference>
<feature type="signal peptide" evidence="1">
    <location>
        <begin position="1"/>
        <end position="16"/>
    </location>
</feature>
<protein>
    <submittedName>
        <fullName evidence="2">Uncharacterized protein</fullName>
    </submittedName>
</protein>
<evidence type="ECO:0000313" key="2">
    <source>
        <dbReference type="EMBL" id="TYJ22309.1"/>
    </source>
</evidence>
<evidence type="ECO:0000256" key="1">
    <source>
        <dbReference type="SAM" id="SignalP"/>
    </source>
</evidence>
<dbReference type="AlphaFoldDB" id="A0A5D2Y8K9"/>
<evidence type="ECO:0000313" key="3">
    <source>
        <dbReference type="Proteomes" id="UP000323597"/>
    </source>
</evidence>
<accession>A0A5D2Y8K9</accession>
<reference evidence="2 3" key="1">
    <citation type="submission" date="2019-07" db="EMBL/GenBank/DDBJ databases">
        <title>WGS assembly of Gossypium mustelinum.</title>
        <authorList>
            <person name="Chen Z.J."/>
            <person name="Sreedasyam A."/>
            <person name="Ando A."/>
            <person name="Song Q."/>
            <person name="De L."/>
            <person name="Hulse-Kemp A."/>
            <person name="Ding M."/>
            <person name="Ye W."/>
            <person name="Kirkbride R."/>
            <person name="Jenkins J."/>
            <person name="Plott C."/>
            <person name="Lovell J."/>
            <person name="Lin Y.-M."/>
            <person name="Vaughn R."/>
            <person name="Liu B."/>
            <person name="Li W."/>
            <person name="Simpson S."/>
            <person name="Scheffler B."/>
            <person name="Saski C."/>
            <person name="Grover C."/>
            <person name="Hu G."/>
            <person name="Conover J."/>
            <person name="Carlson J."/>
            <person name="Shu S."/>
            <person name="Boston L."/>
            <person name="Williams M."/>
            <person name="Peterson D."/>
            <person name="Mcgee K."/>
            <person name="Jones D."/>
            <person name="Wendel J."/>
            <person name="Stelly D."/>
            <person name="Grimwood J."/>
            <person name="Schmutz J."/>
        </authorList>
    </citation>
    <scope>NUCLEOTIDE SEQUENCE [LARGE SCALE GENOMIC DNA]</scope>
    <source>
        <strain evidence="2">1408120.09</strain>
    </source>
</reference>
<proteinExistence type="predicted"/>